<feature type="domain" description="Rv2993c-like N-terminal" evidence="3">
    <location>
        <begin position="1"/>
        <end position="50"/>
    </location>
</feature>
<gene>
    <name evidence="4" type="ORF">ACFFIX_17985</name>
</gene>
<accession>A0ABV6GHX9</accession>
<dbReference type="Proteomes" id="UP001589854">
    <property type="component" value="Unassembled WGS sequence"/>
</dbReference>
<keyword evidence="5" id="KW-1185">Reference proteome</keyword>
<feature type="domain" description="Fumarylacetoacetase-like C-terminal" evidence="2">
    <location>
        <begin position="55"/>
        <end position="249"/>
    </location>
</feature>
<reference evidence="4 5" key="1">
    <citation type="submission" date="2024-09" db="EMBL/GenBank/DDBJ databases">
        <authorList>
            <person name="Sun Q."/>
            <person name="Mori K."/>
        </authorList>
    </citation>
    <scope>NUCLEOTIDE SEQUENCE [LARGE SCALE GENOMIC DNA]</scope>
    <source>
        <strain evidence="4 5">CCM 7228</strain>
    </source>
</reference>
<evidence type="ECO:0000313" key="4">
    <source>
        <dbReference type="EMBL" id="MFC0273296.1"/>
    </source>
</evidence>
<sequence length="254" mass="27599">MKFVRFLESGYISYGVLDGNDIIKVEGSIFDTYQLTDQRVALANVELLAPVEPGKTIAIGLNYKKHAEEVNKPLPEEPMMFLVSSTAVIGPNEAIKLVNPEHKTDHEGELAIVIGKQATEVSVNDALDYVFGYTCCNDVSDRHLQKKDGQFTRAKSFATYKPLGPVIATDINPDDAPIKVRVNGEIRQDSSTNDMIFSTAEVISFVSKVMTLEPGDVIITGTPSGVSPLKDGDIVEVEIEGIGSLKNSVLNKNA</sequence>
<comment type="caution">
    <text evidence="4">The sequence shown here is derived from an EMBL/GenBank/DDBJ whole genome shotgun (WGS) entry which is preliminary data.</text>
</comment>
<keyword evidence="1" id="KW-0479">Metal-binding</keyword>
<evidence type="ECO:0000313" key="5">
    <source>
        <dbReference type="Proteomes" id="UP001589854"/>
    </source>
</evidence>
<dbReference type="Pfam" id="PF10370">
    <property type="entry name" value="Rv2993c-like_N"/>
    <property type="match status" value="1"/>
</dbReference>
<protein>
    <submittedName>
        <fullName evidence="4">Fumarylacetoacetate hydrolase family protein</fullName>
        <ecNumber evidence="4">3.7.-.-</ecNumber>
    </submittedName>
</protein>
<evidence type="ECO:0000259" key="3">
    <source>
        <dbReference type="Pfam" id="PF10370"/>
    </source>
</evidence>
<dbReference type="Gene3D" id="3.90.850.10">
    <property type="entry name" value="Fumarylacetoacetase-like, C-terminal domain"/>
    <property type="match status" value="1"/>
</dbReference>
<dbReference type="Gene3D" id="2.30.30.370">
    <property type="entry name" value="FAH"/>
    <property type="match status" value="1"/>
</dbReference>
<proteinExistence type="predicted"/>
<dbReference type="InterPro" id="IPR011234">
    <property type="entry name" value="Fumarylacetoacetase-like_C"/>
</dbReference>
<dbReference type="InterPro" id="IPR018833">
    <property type="entry name" value="Rv2993c-like_N"/>
</dbReference>
<dbReference type="Pfam" id="PF01557">
    <property type="entry name" value="FAA_hydrolase"/>
    <property type="match status" value="1"/>
</dbReference>
<dbReference type="EMBL" id="JBHLVO010000018">
    <property type="protein sequence ID" value="MFC0273296.1"/>
    <property type="molecule type" value="Genomic_DNA"/>
</dbReference>
<keyword evidence="4" id="KW-0378">Hydrolase</keyword>
<dbReference type="SUPFAM" id="SSF56529">
    <property type="entry name" value="FAH"/>
    <property type="match status" value="1"/>
</dbReference>
<dbReference type="PANTHER" id="PTHR11820">
    <property type="entry name" value="ACYLPYRUVASE"/>
    <property type="match status" value="1"/>
</dbReference>
<organism evidence="4 5">
    <name type="scientific">Metabacillus herbersteinensis</name>
    <dbReference type="NCBI Taxonomy" id="283816"/>
    <lineage>
        <taxon>Bacteria</taxon>
        <taxon>Bacillati</taxon>
        <taxon>Bacillota</taxon>
        <taxon>Bacilli</taxon>
        <taxon>Bacillales</taxon>
        <taxon>Bacillaceae</taxon>
        <taxon>Metabacillus</taxon>
    </lineage>
</organism>
<dbReference type="EC" id="3.7.-.-" evidence="4"/>
<evidence type="ECO:0000259" key="2">
    <source>
        <dbReference type="Pfam" id="PF01557"/>
    </source>
</evidence>
<dbReference type="GO" id="GO:0016787">
    <property type="term" value="F:hydrolase activity"/>
    <property type="evidence" value="ECO:0007669"/>
    <property type="project" value="UniProtKB-KW"/>
</dbReference>
<dbReference type="RefSeq" id="WP_378936448.1">
    <property type="nucleotide sequence ID" value="NZ_JBHLVO010000018.1"/>
</dbReference>
<dbReference type="InterPro" id="IPR036663">
    <property type="entry name" value="Fumarylacetoacetase_C_sf"/>
</dbReference>
<name>A0ABV6GHX9_9BACI</name>
<evidence type="ECO:0000256" key="1">
    <source>
        <dbReference type="ARBA" id="ARBA00022723"/>
    </source>
</evidence>